<keyword evidence="6" id="KW-1185">Reference proteome</keyword>
<dbReference type="InterPro" id="IPR004000">
    <property type="entry name" value="Actin"/>
</dbReference>
<feature type="transmembrane region" description="Helical" evidence="3">
    <location>
        <begin position="206"/>
        <end position="237"/>
    </location>
</feature>
<sequence length="397" mass="44678">MTKAGSFLTCAHCIEWKEASPSGFQCNVTMAMRGGSFQCPGIAEKTRVHVSPKKYSVLLIKPILNLKATCEKMTQIMFETFNICAMYVASQAVLFLCASGHTTGIVMDSGDRVTHIVPIYEGYTLPHTNLCLDLAGRNLTHYFRKIPRRRSLVDFETQTHRSSMAPYHIRKYQERDRTWVLGLLSQGMAEHVPRTFRHLLKLPRTLALLLGGPLALFLVSGSWLLVLVASLTLLIAMRFLAQYPWSQFVANSLHTDMCDISKSYFSEAGSCFWVVECEGQVVGMVGALPAEKPTLRKEQLQMLHLNVALEHRRRGIAKALVRTVLQFAAHQGYREVVLTTSMLQHAALALYQRLGFQTTRQYFFSKSWAVIAVPEFQLTYWLPSAQGCWAPGQRGGL</sequence>
<evidence type="ECO:0000313" key="6">
    <source>
        <dbReference type="Proteomes" id="UP001177744"/>
    </source>
</evidence>
<comment type="similarity">
    <text evidence="2">Belongs to the actin family.</text>
</comment>
<dbReference type="CDD" id="cd04301">
    <property type="entry name" value="NAT_SF"/>
    <property type="match status" value="1"/>
</dbReference>
<dbReference type="Pfam" id="PF00583">
    <property type="entry name" value="Acetyltransf_1"/>
    <property type="match status" value="1"/>
</dbReference>
<dbReference type="EMBL" id="JAULJE010000021">
    <property type="protein sequence ID" value="KAK1330467.1"/>
    <property type="molecule type" value="Genomic_DNA"/>
</dbReference>
<comment type="caution">
    <text evidence="5">The sequence shown here is derived from an EMBL/GenBank/DDBJ whole genome shotgun (WGS) entry which is preliminary data.</text>
</comment>
<dbReference type="PROSITE" id="PS51186">
    <property type="entry name" value="GNAT"/>
    <property type="match status" value="1"/>
</dbReference>
<evidence type="ECO:0000313" key="5">
    <source>
        <dbReference type="EMBL" id="KAK1330467.1"/>
    </source>
</evidence>
<keyword evidence="3" id="KW-0812">Transmembrane</keyword>
<keyword evidence="1" id="KW-0808">Transferase</keyword>
<dbReference type="InterPro" id="IPR050769">
    <property type="entry name" value="NAT_camello-type"/>
</dbReference>
<dbReference type="Proteomes" id="UP001177744">
    <property type="component" value="Unassembled WGS sequence"/>
</dbReference>
<dbReference type="PRINTS" id="PR00190">
    <property type="entry name" value="ACTIN"/>
</dbReference>
<dbReference type="SUPFAM" id="SSF55729">
    <property type="entry name" value="Acyl-CoA N-acyltransferases (Nat)"/>
    <property type="match status" value="1"/>
</dbReference>
<dbReference type="GO" id="GO:0008080">
    <property type="term" value="F:N-acetyltransferase activity"/>
    <property type="evidence" value="ECO:0007669"/>
    <property type="project" value="InterPro"/>
</dbReference>
<evidence type="ECO:0000259" key="4">
    <source>
        <dbReference type="PROSITE" id="PS51186"/>
    </source>
</evidence>
<name>A0AA40LFP9_CNENI</name>
<dbReference type="AlphaFoldDB" id="A0AA40LFP9"/>
<keyword evidence="3" id="KW-0472">Membrane</keyword>
<accession>A0AA40LFP9</accession>
<gene>
    <name evidence="5" type="ORF">QTO34_010656</name>
</gene>
<dbReference type="Gene3D" id="3.40.630.30">
    <property type="match status" value="1"/>
</dbReference>
<dbReference type="SUPFAM" id="SSF53067">
    <property type="entry name" value="Actin-like ATPase domain"/>
    <property type="match status" value="2"/>
</dbReference>
<evidence type="ECO:0000256" key="3">
    <source>
        <dbReference type="SAM" id="Phobius"/>
    </source>
</evidence>
<dbReference type="SMART" id="SM00268">
    <property type="entry name" value="ACTIN"/>
    <property type="match status" value="1"/>
</dbReference>
<protein>
    <recommendedName>
        <fullName evidence="4">N-acetyltransferase domain-containing protein</fullName>
    </recommendedName>
</protein>
<keyword evidence="3" id="KW-1133">Transmembrane helix</keyword>
<feature type="domain" description="N-acetyltransferase" evidence="4">
    <location>
        <begin position="224"/>
        <end position="383"/>
    </location>
</feature>
<dbReference type="InterPro" id="IPR043129">
    <property type="entry name" value="ATPase_NBD"/>
</dbReference>
<dbReference type="Pfam" id="PF00022">
    <property type="entry name" value="Actin"/>
    <property type="match status" value="1"/>
</dbReference>
<dbReference type="PANTHER" id="PTHR13947:SF48">
    <property type="entry name" value="N-ACETYLTRANSFERASE 8-RELATED"/>
    <property type="match status" value="1"/>
</dbReference>
<reference evidence="5" key="1">
    <citation type="submission" date="2023-06" db="EMBL/GenBank/DDBJ databases">
        <title>Reference genome for the Northern bat (Eptesicus nilssonii), a most northern bat species.</title>
        <authorList>
            <person name="Laine V.N."/>
            <person name="Pulliainen A.T."/>
            <person name="Lilley T.M."/>
        </authorList>
    </citation>
    <scope>NUCLEOTIDE SEQUENCE</scope>
    <source>
        <strain evidence="5">BLF_Eptnil</strain>
        <tissue evidence="5">Kidney</tissue>
    </source>
</reference>
<dbReference type="Gene3D" id="3.30.420.40">
    <property type="match status" value="1"/>
</dbReference>
<evidence type="ECO:0000256" key="1">
    <source>
        <dbReference type="ARBA" id="ARBA00022679"/>
    </source>
</evidence>
<dbReference type="PANTHER" id="PTHR13947">
    <property type="entry name" value="GNAT FAMILY N-ACETYLTRANSFERASE"/>
    <property type="match status" value="1"/>
</dbReference>
<organism evidence="5 6">
    <name type="scientific">Cnephaeus nilssonii</name>
    <name type="common">Northern bat</name>
    <name type="synonym">Eptesicus nilssonii</name>
    <dbReference type="NCBI Taxonomy" id="3371016"/>
    <lineage>
        <taxon>Eukaryota</taxon>
        <taxon>Metazoa</taxon>
        <taxon>Chordata</taxon>
        <taxon>Craniata</taxon>
        <taxon>Vertebrata</taxon>
        <taxon>Euteleostomi</taxon>
        <taxon>Mammalia</taxon>
        <taxon>Eutheria</taxon>
        <taxon>Laurasiatheria</taxon>
        <taxon>Chiroptera</taxon>
        <taxon>Yangochiroptera</taxon>
        <taxon>Vespertilionidae</taxon>
        <taxon>Cnephaeus</taxon>
    </lineage>
</organism>
<dbReference type="InterPro" id="IPR016181">
    <property type="entry name" value="Acyl_CoA_acyltransferase"/>
</dbReference>
<evidence type="ECO:0000256" key="2">
    <source>
        <dbReference type="RuleBase" id="RU000487"/>
    </source>
</evidence>
<proteinExistence type="inferred from homology"/>
<dbReference type="InterPro" id="IPR000182">
    <property type="entry name" value="GNAT_dom"/>
</dbReference>